<evidence type="ECO:0000313" key="2">
    <source>
        <dbReference type="EMBL" id="HGG99594.1"/>
    </source>
</evidence>
<dbReference type="InterPro" id="IPR000836">
    <property type="entry name" value="PRTase_dom"/>
</dbReference>
<dbReference type="EMBL" id="DTHO01000042">
    <property type="protein sequence ID" value="HGG99594.1"/>
    <property type="molecule type" value="Genomic_DNA"/>
</dbReference>
<accession>A0A7C4AJJ1</accession>
<dbReference type="GO" id="GO:0016757">
    <property type="term" value="F:glycosyltransferase activity"/>
    <property type="evidence" value="ECO:0007669"/>
    <property type="project" value="UniProtKB-KW"/>
</dbReference>
<sequence length="224" mass="25230">MGNIIEDKDLRNKILVFEDRSDAGKKLSLFLSSYKDTDSIVFAIPSGGVPVGKELKDFLSAEIELLVVRKIQIPWNPEAGFGAMNLDGDVILNESLIRSLELSEAEILSQIEKTREILNKRNKLFRGNKSLPSLKNKVAIIVDDGVASGYTMIAGIEYVKKREPEKIIVAVPTGSWRTVKRISEAVDFIYCLNIREGYPYAVADAYRNWYDLTDEEVLMIIKDL</sequence>
<dbReference type="AlphaFoldDB" id="A0A7C4AJJ1"/>
<comment type="caution">
    <text evidence="2">The sequence shown here is derived from an EMBL/GenBank/DDBJ whole genome shotgun (WGS) entry which is preliminary data.</text>
</comment>
<keyword evidence="2" id="KW-0328">Glycosyltransferase</keyword>
<keyword evidence="2" id="KW-0808">Transferase</keyword>
<dbReference type="Gene3D" id="3.30.1310.20">
    <property type="entry name" value="PRTase-like"/>
    <property type="match status" value="1"/>
</dbReference>
<gene>
    <name evidence="2" type="ORF">ENV75_03975</name>
</gene>
<protein>
    <submittedName>
        <fullName evidence="2">Phosphoribosyltransferase</fullName>
    </submittedName>
</protein>
<organism evidence="2">
    <name type="scientific">Thermodesulfovibrio aggregans</name>
    <dbReference type="NCBI Taxonomy" id="86166"/>
    <lineage>
        <taxon>Bacteria</taxon>
        <taxon>Pseudomonadati</taxon>
        <taxon>Nitrospirota</taxon>
        <taxon>Thermodesulfovibrionia</taxon>
        <taxon>Thermodesulfovibrionales</taxon>
        <taxon>Thermodesulfovibrionaceae</taxon>
        <taxon>Thermodesulfovibrio</taxon>
    </lineage>
</organism>
<reference evidence="2" key="1">
    <citation type="journal article" date="2020" name="mSystems">
        <title>Genome- and Community-Level Interaction Insights into Carbon Utilization and Element Cycling Functions of Hydrothermarchaeota in Hydrothermal Sediment.</title>
        <authorList>
            <person name="Zhou Z."/>
            <person name="Liu Y."/>
            <person name="Xu W."/>
            <person name="Pan J."/>
            <person name="Luo Z.H."/>
            <person name="Li M."/>
        </authorList>
    </citation>
    <scope>NUCLEOTIDE SEQUENCE [LARGE SCALE GENOMIC DNA]</scope>
    <source>
        <strain evidence="2">SpSt-788</strain>
    </source>
</reference>
<feature type="domain" description="Phosphoribosyltransferase" evidence="1">
    <location>
        <begin position="32"/>
        <end position="183"/>
    </location>
</feature>
<name>A0A7C4AJJ1_9BACT</name>
<dbReference type="Gene3D" id="3.40.50.2020">
    <property type="match status" value="1"/>
</dbReference>
<dbReference type="Pfam" id="PF00156">
    <property type="entry name" value="Pribosyltran"/>
    <property type="match status" value="1"/>
</dbReference>
<dbReference type="InterPro" id="IPR029057">
    <property type="entry name" value="PRTase-like"/>
</dbReference>
<dbReference type="CDD" id="cd06223">
    <property type="entry name" value="PRTases_typeI"/>
    <property type="match status" value="1"/>
</dbReference>
<proteinExistence type="predicted"/>
<evidence type="ECO:0000259" key="1">
    <source>
        <dbReference type="Pfam" id="PF00156"/>
    </source>
</evidence>
<dbReference type="SUPFAM" id="SSF53271">
    <property type="entry name" value="PRTase-like"/>
    <property type="match status" value="1"/>
</dbReference>